<organism evidence="2 3">
    <name type="scientific">Peronospora belbahrii</name>
    <dbReference type="NCBI Taxonomy" id="622444"/>
    <lineage>
        <taxon>Eukaryota</taxon>
        <taxon>Sar</taxon>
        <taxon>Stramenopiles</taxon>
        <taxon>Oomycota</taxon>
        <taxon>Peronosporomycetes</taxon>
        <taxon>Peronosporales</taxon>
        <taxon>Peronosporaceae</taxon>
        <taxon>Peronospora</taxon>
    </lineage>
</organism>
<name>A0ABN8D2V0_9STRA</name>
<dbReference type="Proteomes" id="UP001158986">
    <property type="component" value="Unassembled WGS sequence"/>
</dbReference>
<dbReference type="EMBL" id="CAKLCB010000266">
    <property type="protein sequence ID" value="CAH0518746.1"/>
    <property type="molecule type" value="Genomic_DNA"/>
</dbReference>
<protein>
    <submittedName>
        <fullName evidence="2">Uncharacterized protein</fullName>
    </submittedName>
</protein>
<keyword evidence="1" id="KW-0175">Coiled coil</keyword>
<comment type="caution">
    <text evidence="2">The sequence shown here is derived from an EMBL/GenBank/DDBJ whole genome shotgun (WGS) entry which is preliminary data.</text>
</comment>
<accession>A0ABN8D2V0</accession>
<keyword evidence="3" id="KW-1185">Reference proteome</keyword>
<gene>
    <name evidence="2" type="ORF">PBS001_LOCUS5304</name>
</gene>
<evidence type="ECO:0000313" key="2">
    <source>
        <dbReference type="EMBL" id="CAH0518746.1"/>
    </source>
</evidence>
<evidence type="ECO:0000313" key="3">
    <source>
        <dbReference type="Proteomes" id="UP001158986"/>
    </source>
</evidence>
<sequence>MVLRWRQTCQHRLRDTYSATAASRASPCGLFGAPQCSPAGEAAYEALALESLVCPQGPGKDGPCSWWFGQWLLDSSTRDVLSRRRLRAHARCRYPGCRWKKSLAHVLNHCPGTMDAIRGRHDDHLKIIERTLACLRMDIMVARSFASAALHKCQAREILYEYGWPTRSVMRTRQQLACVQREHTKLILNRLKQELEHRRQKIEHRKQKLEYRKQKIEQREHNLGPWYLIINLHSNT</sequence>
<evidence type="ECO:0000256" key="1">
    <source>
        <dbReference type="SAM" id="Coils"/>
    </source>
</evidence>
<reference evidence="2 3" key="1">
    <citation type="submission" date="2021-11" db="EMBL/GenBank/DDBJ databases">
        <authorList>
            <person name="Islam A."/>
            <person name="Islam S."/>
            <person name="Flora M.S."/>
            <person name="Rahman M."/>
            <person name="Ziaur R.M."/>
            <person name="Epstein J.H."/>
            <person name="Hassan M."/>
            <person name="Klassen M."/>
            <person name="Woodard K."/>
            <person name="Webb A."/>
            <person name="Webby R.J."/>
            <person name="El Zowalaty M.E."/>
        </authorList>
    </citation>
    <scope>NUCLEOTIDE SEQUENCE [LARGE SCALE GENOMIC DNA]</scope>
    <source>
        <strain evidence="2">Pbs1</strain>
    </source>
</reference>
<proteinExistence type="predicted"/>
<feature type="coiled-coil region" evidence="1">
    <location>
        <begin position="185"/>
        <end position="219"/>
    </location>
</feature>